<evidence type="ECO:0000313" key="1">
    <source>
        <dbReference type="EMBL" id="MEQ2189635.1"/>
    </source>
</evidence>
<proteinExistence type="predicted"/>
<keyword evidence="2" id="KW-1185">Reference proteome</keyword>
<accession>A0ABV0Q1H3</accession>
<evidence type="ECO:0008006" key="3">
    <source>
        <dbReference type="Google" id="ProtNLM"/>
    </source>
</evidence>
<dbReference type="EMBL" id="JAHRIO010093486">
    <property type="protein sequence ID" value="MEQ2189635.1"/>
    <property type="molecule type" value="Genomic_DNA"/>
</dbReference>
<sequence>MHCYNFLPIKQVQFISSYYSALQKYSPTWYFSCFVASHVLFESLHHHILEYAYTFEDVLFLSFVVNNKKVKITEDLSVHNCSPPIISTMESHLLLQLQLAPSCHWDFCPFFKAKLLQLLHIGWLIFACEQRSSSLTTDSQLD</sequence>
<reference evidence="1 2" key="1">
    <citation type="submission" date="2021-06" db="EMBL/GenBank/DDBJ databases">
        <authorList>
            <person name="Palmer J.M."/>
        </authorList>
    </citation>
    <scope>NUCLEOTIDE SEQUENCE [LARGE SCALE GENOMIC DNA]</scope>
    <source>
        <strain evidence="1 2">GA_2019</strain>
        <tissue evidence="1">Muscle</tissue>
    </source>
</reference>
<protein>
    <recommendedName>
        <fullName evidence="3">Maturase K</fullName>
    </recommendedName>
</protein>
<dbReference type="Proteomes" id="UP001476798">
    <property type="component" value="Unassembled WGS sequence"/>
</dbReference>
<evidence type="ECO:0000313" key="2">
    <source>
        <dbReference type="Proteomes" id="UP001476798"/>
    </source>
</evidence>
<comment type="caution">
    <text evidence="1">The sequence shown here is derived from an EMBL/GenBank/DDBJ whole genome shotgun (WGS) entry which is preliminary data.</text>
</comment>
<name>A0ABV0Q1H3_9TELE</name>
<organism evidence="1 2">
    <name type="scientific">Goodea atripinnis</name>
    <dbReference type="NCBI Taxonomy" id="208336"/>
    <lineage>
        <taxon>Eukaryota</taxon>
        <taxon>Metazoa</taxon>
        <taxon>Chordata</taxon>
        <taxon>Craniata</taxon>
        <taxon>Vertebrata</taxon>
        <taxon>Euteleostomi</taxon>
        <taxon>Actinopterygii</taxon>
        <taxon>Neopterygii</taxon>
        <taxon>Teleostei</taxon>
        <taxon>Neoteleostei</taxon>
        <taxon>Acanthomorphata</taxon>
        <taxon>Ovalentaria</taxon>
        <taxon>Atherinomorphae</taxon>
        <taxon>Cyprinodontiformes</taxon>
        <taxon>Goodeidae</taxon>
        <taxon>Goodea</taxon>
    </lineage>
</organism>
<gene>
    <name evidence="1" type="ORF">GOODEAATRI_027221</name>
</gene>